<organism evidence="2 3">
    <name type="scientific">Parablautia intestinalis</name>
    <dbReference type="NCBI Taxonomy" id="2320100"/>
    <lineage>
        <taxon>Bacteria</taxon>
        <taxon>Bacillati</taxon>
        <taxon>Bacillota</taxon>
        <taxon>Clostridia</taxon>
        <taxon>Lachnospirales</taxon>
        <taxon>Lachnospiraceae</taxon>
        <taxon>Parablautia</taxon>
    </lineage>
</organism>
<name>A0A3A9AQD5_9FIRM</name>
<reference evidence="2 3" key="1">
    <citation type="submission" date="2018-09" db="EMBL/GenBank/DDBJ databases">
        <title>Murine metabolic-syndrome-specific gut microbial biobank.</title>
        <authorList>
            <person name="Liu C."/>
        </authorList>
    </citation>
    <scope>NUCLEOTIDE SEQUENCE [LARGE SCALE GENOMIC DNA]</scope>
    <source>
        <strain evidence="2 3">0.1xD8-82</strain>
    </source>
</reference>
<keyword evidence="1" id="KW-0812">Transmembrane</keyword>
<keyword evidence="1" id="KW-0472">Membrane</keyword>
<keyword evidence="3" id="KW-1185">Reference proteome</keyword>
<evidence type="ECO:0000256" key="1">
    <source>
        <dbReference type="SAM" id="Phobius"/>
    </source>
</evidence>
<dbReference type="AlphaFoldDB" id="A0A3A9AQD5"/>
<evidence type="ECO:0000313" key="2">
    <source>
        <dbReference type="EMBL" id="RKI93612.1"/>
    </source>
</evidence>
<gene>
    <name evidence="2" type="ORF">D7V94_02660</name>
</gene>
<sequence>MLKSRGFIFTNKEHTKAGIMSTILGILASATLGIAVYQSYLNGGGTSERHTAAALLAVVFMIIGMGLGVWSTTEKDKYRMFTVLGIFVNTLAFGMLSLILYAGAYVT</sequence>
<dbReference type="OrthoDB" id="2055992at2"/>
<accession>A0A3A9AQD5</accession>
<feature type="transmembrane region" description="Helical" evidence="1">
    <location>
        <begin position="21"/>
        <end position="40"/>
    </location>
</feature>
<comment type="caution">
    <text evidence="2">The sequence shown here is derived from an EMBL/GenBank/DDBJ whole genome shotgun (WGS) entry which is preliminary data.</text>
</comment>
<dbReference type="EMBL" id="RAYQ01000002">
    <property type="protein sequence ID" value="RKI93612.1"/>
    <property type="molecule type" value="Genomic_DNA"/>
</dbReference>
<dbReference type="RefSeq" id="WP_120466516.1">
    <property type="nucleotide sequence ID" value="NZ_CATAJS010000007.1"/>
</dbReference>
<dbReference type="InterPro" id="IPR046140">
    <property type="entry name" value="DUF6142"/>
</dbReference>
<proteinExistence type="predicted"/>
<keyword evidence="1" id="KW-1133">Transmembrane helix</keyword>
<feature type="transmembrane region" description="Helical" evidence="1">
    <location>
        <begin position="52"/>
        <end position="70"/>
    </location>
</feature>
<evidence type="ECO:0000313" key="3">
    <source>
        <dbReference type="Proteomes" id="UP000280696"/>
    </source>
</evidence>
<dbReference type="Proteomes" id="UP000280696">
    <property type="component" value="Unassembled WGS sequence"/>
</dbReference>
<feature type="transmembrane region" description="Helical" evidence="1">
    <location>
        <begin position="82"/>
        <end position="104"/>
    </location>
</feature>
<dbReference type="Pfam" id="PF19639">
    <property type="entry name" value="DUF6142"/>
    <property type="match status" value="1"/>
</dbReference>
<protein>
    <submittedName>
        <fullName evidence="2">Uncharacterized protein</fullName>
    </submittedName>
</protein>